<comment type="caution">
    <text evidence="4">The sequence shown here is derived from an EMBL/GenBank/DDBJ whole genome shotgun (WGS) entry which is preliminary data.</text>
</comment>
<gene>
    <name evidence="4" type="ORF">PVAG01_04614</name>
</gene>
<feature type="compositionally biased region" description="Polar residues" evidence="2">
    <location>
        <begin position="453"/>
        <end position="464"/>
    </location>
</feature>
<dbReference type="Proteomes" id="UP001629113">
    <property type="component" value="Unassembled WGS sequence"/>
</dbReference>
<proteinExistence type="predicted"/>
<feature type="region of interest" description="Disordered" evidence="2">
    <location>
        <begin position="515"/>
        <end position="553"/>
    </location>
</feature>
<feature type="compositionally biased region" description="Low complexity" evidence="2">
    <location>
        <begin position="69"/>
        <end position="82"/>
    </location>
</feature>
<feature type="region of interest" description="Disordered" evidence="2">
    <location>
        <begin position="349"/>
        <end position="502"/>
    </location>
</feature>
<accession>A0ABR4PHP7</accession>
<feature type="compositionally biased region" description="Polar residues" evidence="2">
    <location>
        <begin position="289"/>
        <end position="304"/>
    </location>
</feature>
<feature type="region of interest" description="Disordered" evidence="2">
    <location>
        <begin position="196"/>
        <end position="223"/>
    </location>
</feature>
<evidence type="ECO:0000256" key="2">
    <source>
        <dbReference type="SAM" id="MobiDB-lite"/>
    </source>
</evidence>
<feature type="region of interest" description="Disordered" evidence="2">
    <location>
        <begin position="259"/>
        <end position="315"/>
    </location>
</feature>
<dbReference type="EMBL" id="JBFCZG010000004">
    <property type="protein sequence ID" value="KAL3422867.1"/>
    <property type="molecule type" value="Genomic_DNA"/>
</dbReference>
<sequence>MTTTTRRRASWISPAHDKSAVPTWKPEDAVCSITMAGTTRRRSSIDRASIAAILSSGANSQPASPPSPHFTTSSHRASMSAMDPPPPAAGGQKARPLSFTPRSRPNRLSLQFPVSTTTESARPTPTSAAYAGSIPPTPVMSAIPSPSDPSGAFLEALAGQERKVLELKEELEKAEKDLDVLKRKWAHHEATKKRAEIRHVEPLQPLQSVVSGGDRSEEDGKTLRQSIELDRRKALLATIPKESRRKVFTGHHTRALSLLSPDRSTYAHQPFPPVRETSADGRGDDNGLPRSTTMPDTSQGMSRISQHRTNRHSYQGTTNNVKQIAEDVKAGLWTFLEDLRQATVGDEAVNGTSYSRSPLDGSSHPGLKRTGSKGSLLTGDRGRNARAKSPVRTWDSLTGTSPSSSTSHAWPEQNSDTRSKSPVAGKKKSKSVSVASTSIIDDLDDDWSNWDSPTPNSPRWSGTTLEDPLTPMKQTAVKRSNETPPSKKDEIPWPDLKQLTPSHLHRTVSTIMKEWEKSLTPPAEDSKDPLSVPQRSQSQSAAHAYSNIDACLM</sequence>
<keyword evidence="5" id="KW-1185">Reference proteome</keyword>
<feature type="compositionally biased region" description="Basic and acidic residues" evidence="2">
    <location>
        <begin position="277"/>
        <end position="287"/>
    </location>
</feature>
<evidence type="ECO:0000256" key="1">
    <source>
        <dbReference type="SAM" id="Coils"/>
    </source>
</evidence>
<keyword evidence="1" id="KW-0175">Coiled coil</keyword>
<feature type="domain" description="DUF4048" evidence="3">
    <location>
        <begin position="252"/>
        <end position="455"/>
    </location>
</feature>
<organism evidence="4 5">
    <name type="scientific">Phlyctema vagabunda</name>
    <dbReference type="NCBI Taxonomy" id="108571"/>
    <lineage>
        <taxon>Eukaryota</taxon>
        <taxon>Fungi</taxon>
        <taxon>Dikarya</taxon>
        <taxon>Ascomycota</taxon>
        <taxon>Pezizomycotina</taxon>
        <taxon>Leotiomycetes</taxon>
        <taxon>Helotiales</taxon>
        <taxon>Dermateaceae</taxon>
        <taxon>Phlyctema</taxon>
    </lineage>
</organism>
<feature type="compositionally biased region" description="Basic and acidic residues" evidence="2">
    <location>
        <begin position="214"/>
        <end position="223"/>
    </location>
</feature>
<dbReference type="Pfam" id="PF13257">
    <property type="entry name" value="DUF4048"/>
    <property type="match status" value="1"/>
</dbReference>
<feature type="compositionally biased region" description="Low complexity" evidence="2">
    <location>
        <begin position="396"/>
        <end position="407"/>
    </location>
</feature>
<name>A0ABR4PHP7_9HELO</name>
<feature type="region of interest" description="Disordered" evidence="2">
    <location>
        <begin position="56"/>
        <end position="108"/>
    </location>
</feature>
<feature type="region of interest" description="Disordered" evidence="2">
    <location>
        <begin position="1"/>
        <end position="22"/>
    </location>
</feature>
<reference evidence="4 5" key="1">
    <citation type="submission" date="2024-06" db="EMBL/GenBank/DDBJ databases">
        <title>Complete genome of Phlyctema vagabunda strain 19-DSS-EL-015.</title>
        <authorList>
            <person name="Fiorenzani C."/>
        </authorList>
    </citation>
    <scope>NUCLEOTIDE SEQUENCE [LARGE SCALE GENOMIC DNA]</scope>
    <source>
        <strain evidence="4 5">19-DSS-EL-015</strain>
    </source>
</reference>
<evidence type="ECO:0000313" key="4">
    <source>
        <dbReference type="EMBL" id="KAL3422867.1"/>
    </source>
</evidence>
<evidence type="ECO:0000313" key="5">
    <source>
        <dbReference type="Proteomes" id="UP001629113"/>
    </source>
</evidence>
<feature type="compositionally biased region" description="Low complexity" evidence="2">
    <location>
        <begin position="431"/>
        <end position="440"/>
    </location>
</feature>
<feature type="compositionally biased region" description="Basic and acidic residues" evidence="2">
    <location>
        <begin position="479"/>
        <end position="491"/>
    </location>
</feature>
<protein>
    <recommendedName>
        <fullName evidence="3">DUF4048 domain-containing protein</fullName>
    </recommendedName>
</protein>
<feature type="coiled-coil region" evidence="1">
    <location>
        <begin position="154"/>
        <end position="191"/>
    </location>
</feature>
<evidence type="ECO:0000259" key="3">
    <source>
        <dbReference type="Pfam" id="PF13257"/>
    </source>
</evidence>
<dbReference type="InterPro" id="IPR025122">
    <property type="entry name" value="DUF4048"/>
</dbReference>